<organism evidence="1 2">
    <name type="scientific">Blastomyces percursus</name>
    <dbReference type="NCBI Taxonomy" id="1658174"/>
    <lineage>
        <taxon>Eukaryota</taxon>
        <taxon>Fungi</taxon>
        <taxon>Dikarya</taxon>
        <taxon>Ascomycota</taxon>
        <taxon>Pezizomycotina</taxon>
        <taxon>Eurotiomycetes</taxon>
        <taxon>Eurotiomycetidae</taxon>
        <taxon>Onygenales</taxon>
        <taxon>Ajellomycetaceae</taxon>
        <taxon>Blastomyces</taxon>
    </lineage>
</organism>
<dbReference type="VEuPathDB" id="FungiDB:ACJ73_06959"/>
<name>A0A1J9PZC7_9EURO</name>
<accession>A0A1J9PZC7</accession>
<dbReference type="Proteomes" id="UP000242791">
    <property type="component" value="Unassembled WGS sequence"/>
</dbReference>
<dbReference type="EMBL" id="LGTZ01001315">
    <property type="protein sequence ID" value="OJD21702.1"/>
    <property type="molecule type" value="Genomic_DNA"/>
</dbReference>
<reference evidence="1 2" key="1">
    <citation type="submission" date="2015-08" db="EMBL/GenBank/DDBJ databases">
        <title>Emmonsia species relationships and genome sequence.</title>
        <authorList>
            <person name="Cuomo C.A."/>
            <person name="Schwartz I.S."/>
            <person name="Kenyon C."/>
            <person name="De Hoog G.S."/>
            <person name="Govender N.P."/>
            <person name="Botha A."/>
            <person name="Moreno L."/>
            <person name="De Vries M."/>
            <person name="Munoz J.F."/>
            <person name="Stielow J.B."/>
        </authorList>
    </citation>
    <scope>NUCLEOTIDE SEQUENCE [LARGE SCALE GENOMIC DNA]</scope>
    <source>
        <strain evidence="1 2">EI222</strain>
    </source>
</reference>
<comment type="caution">
    <text evidence="1">The sequence shown here is derived from an EMBL/GenBank/DDBJ whole genome shotgun (WGS) entry which is preliminary data.</text>
</comment>
<sequence>MSCSPVLPTSSQDNISFSDRWNKAKEEDGILKQMTEAVKEQRRNFPTSLNIKASIAEYSVVNASYTSEGGDGFLILNH</sequence>
<protein>
    <submittedName>
        <fullName evidence="1">Uncharacterized protein</fullName>
    </submittedName>
</protein>
<evidence type="ECO:0000313" key="2">
    <source>
        <dbReference type="Proteomes" id="UP000242791"/>
    </source>
</evidence>
<proteinExistence type="predicted"/>
<dbReference type="AlphaFoldDB" id="A0A1J9PZC7"/>
<gene>
    <name evidence="1" type="ORF">ACJ73_06959</name>
</gene>
<keyword evidence="2" id="KW-1185">Reference proteome</keyword>
<evidence type="ECO:0000313" key="1">
    <source>
        <dbReference type="EMBL" id="OJD21702.1"/>
    </source>
</evidence>